<feature type="region of interest" description="Disordered" evidence="1">
    <location>
        <begin position="235"/>
        <end position="260"/>
    </location>
</feature>
<protein>
    <submittedName>
        <fullName evidence="2">Uncharacterized protein</fullName>
    </submittedName>
</protein>
<feature type="region of interest" description="Disordered" evidence="1">
    <location>
        <begin position="153"/>
        <end position="173"/>
    </location>
</feature>
<keyword evidence="3" id="KW-1185">Reference proteome</keyword>
<proteinExistence type="predicted"/>
<evidence type="ECO:0000313" key="2">
    <source>
        <dbReference type="EMBL" id="RDY12262.1"/>
    </source>
</evidence>
<sequence length="260" mass="29028">MHAKTLSMEFGDNRVQFNIFEAMKHPTEDHSLFGIDIIEEPVEDYMQPGISLVEISNFVETTHVLDTSDSMTDDSNSVNMTNAPDYTDSVDDFSNVANMIDISNFSDLADLECRCDGDTKCSICAEIQTKAEFASRRSLPHLDNQNQTRLVETRTDQLSLQSASKPSPPPSPPLPVIIANNLQSEQEEKLLQVLTKHKKAIGPRNQPFHFYAQNIIGGRSPTNKAAIEVTKSHHPRCRQEGGHETTCSRDHLPNIRQPVG</sequence>
<organism evidence="2 3">
    <name type="scientific">Mucuna pruriens</name>
    <name type="common">Velvet bean</name>
    <name type="synonym">Dolichos pruriens</name>
    <dbReference type="NCBI Taxonomy" id="157652"/>
    <lineage>
        <taxon>Eukaryota</taxon>
        <taxon>Viridiplantae</taxon>
        <taxon>Streptophyta</taxon>
        <taxon>Embryophyta</taxon>
        <taxon>Tracheophyta</taxon>
        <taxon>Spermatophyta</taxon>
        <taxon>Magnoliopsida</taxon>
        <taxon>eudicotyledons</taxon>
        <taxon>Gunneridae</taxon>
        <taxon>Pentapetalae</taxon>
        <taxon>rosids</taxon>
        <taxon>fabids</taxon>
        <taxon>Fabales</taxon>
        <taxon>Fabaceae</taxon>
        <taxon>Papilionoideae</taxon>
        <taxon>50 kb inversion clade</taxon>
        <taxon>NPAAA clade</taxon>
        <taxon>indigoferoid/millettioid clade</taxon>
        <taxon>Phaseoleae</taxon>
        <taxon>Mucuna</taxon>
    </lineage>
</organism>
<reference evidence="2" key="1">
    <citation type="submission" date="2018-05" db="EMBL/GenBank/DDBJ databases">
        <title>Draft genome of Mucuna pruriens seed.</title>
        <authorList>
            <person name="Nnadi N.E."/>
            <person name="Vos R."/>
            <person name="Hasami M.H."/>
            <person name="Devisetty U.K."/>
            <person name="Aguiy J.C."/>
        </authorList>
    </citation>
    <scope>NUCLEOTIDE SEQUENCE [LARGE SCALE GENOMIC DNA]</scope>
    <source>
        <strain evidence="2">JCA_2017</strain>
    </source>
</reference>
<evidence type="ECO:0000313" key="3">
    <source>
        <dbReference type="Proteomes" id="UP000257109"/>
    </source>
</evidence>
<dbReference type="Proteomes" id="UP000257109">
    <property type="component" value="Unassembled WGS sequence"/>
</dbReference>
<dbReference type="EMBL" id="QJKJ01000500">
    <property type="protein sequence ID" value="RDY12262.1"/>
    <property type="molecule type" value="Genomic_DNA"/>
</dbReference>
<name>A0A371IB42_MUCPR</name>
<dbReference type="AlphaFoldDB" id="A0A371IB42"/>
<evidence type="ECO:0000256" key="1">
    <source>
        <dbReference type="SAM" id="MobiDB-lite"/>
    </source>
</evidence>
<feature type="compositionally biased region" description="Basic and acidic residues" evidence="1">
    <location>
        <begin position="237"/>
        <end position="253"/>
    </location>
</feature>
<comment type="caution">
    <text evidence="2">The sequence shown here is derived from an EMBL/GenBank/DDBJ whole genome shotgun (WGS) entry which is preliminary data.</text>
</comment>
<accession>A0A371IB42</accession>
<gene>
    <name evidence="2" type="ORF">CR513_02962</name>
</gene>
<feature type="non-terminal residue" evidence="2">
    <location>
        <position position="1"/>
    </location>
</feature>